<reference evidence="3" key="2">
    <citation type="submission" date="2019-10" db="EMBL/GenBank/DDBJ databases">
        <title>A de novo genome assembly of a pear dwarfing rootstock.</title>
        <authorList>
            <person name="Wang F."/>
            <person name="Wang J."/>
            <person name="Li S."/>
            <person name="Zhang Y."/>
            <person name="Fang M."/>
            <person name="Ma L."/>
            <person name="Zhao Y."/>
            <person name="Jiang S."/>
        </authorList>
    </citation>
    <scope>NUCLEOTIDE SEQUENCE [LARGE SCALE GENOMIC DNA]</scope>
</reference>
<dbReference type="EMBL" id="SMOL01000143">
    <property type="protein sequence ID" value="KAB2631278.1"/>
    <property type="molecule type" value="Genomic_DNA"/>
</dbReference>
<keyword evidence="3" id="KW-1185">Reference proteome</keyword>
<protein>
    <submittedName>
        <fullName evidence="2">S2-RNase</fullName>
    </submittedName>
</protein>
<sequence>MDNGIYELIMLSKVAVIAKPELLTITLIFWNNGTNTFDFRMGPMFPTVLDMALFFGLRSSGRYVDITYDWSLSFCSTTKALGTSESITHLEYTHSTFKSYGMRYLWFSDQIFQDVFEEDTSSLRKEKFLFGDLEAEVRPKVETRAVRRARAIMPQLRLALLGLRATSTKKRTRPPPTKKPIPTSNEGQSGAKVQKEDKEIIDTILDELKSSSMHEATKQPPTTFEEPIVLEILVVSEVTSPMASQAASPTVDAPTEAFGEDSGKVTGIPILRPKKTITAATSASGSFPSISTEAASKGANVMLHPLASILATTSLPELVKEFGQIKTKLRSPMRHSKPQLLQDSHRVFKEWM</sequence>
<dbReference type="Proteomes" id="UP000327157">
    <property type="component" value="Chromosome 12"/>
</dbReference>
<reference evidence="2 3" key="1">
    <citation type="submission" date="2019-09" db="EMBL/GenBank/DDBJ databases">
        <authorList>
            <person name="Ou C."/>
        </authorList>
    </citation>
    <scope>NUCLEOTIDE SEQUENCE [LARGE SCALE GENOMIC DNA]</scope>
    <source>
        <strain evidence="2">S2</strain>
        <tissue evidence="2">Leaf</tissue>
    </source>
</reference>
<evidence type="ECO:0000256" key="1">
    <source>
        <dbReference type="SAM" id="MobiDB-lite"/>
    </source>
</evidence>
<accession>A0A5N5HUR5</accession>
<evidence type="ECO:0000313" key="3">
    <source>
        <dbReference type="Proteomes" id="UP000327157"/>
    </source>
</evidence>
<dbReference type="OrthoDB" id="1632775at2759"/>
<reference evidence="2 3" key="3">
    <citation type="submission" date="2019-11" db="EMBL/GenBank/DDBJ databases">
        <title>A de novo genome assembly of a pear dwarfing rootstock.</title>
        <authorList>
            <person name="Wang F."/>
            <person name="Wang J."/>
            <person name="Li S."/>
            <person name="Zhang Y."/>
            <person name="Fang M."/>
            <person name="Ma L."/>
            <person name="Zhao Y."/>
            <person name="Jiang S."/>
        </authorList>
    </citation>
    <scope>NUCLEOTIDE SEQUENCE [LARGE SCALE GENOMIC DNA]</scope>
    <source>
        <strain evidence="2">S2</strain>
        <tissue evidence="2">Leaf</tissue>
    </source>
</reference>
<gene>
    <name evidence="2" type="ORF">D8674_008797</name>
</gene>
<feature type="region of interest" description="Disordered" evidence="1">
    <location>
        <begin position="245"/>
        <end position="265"/>
    </location>
</feature>
<proteinExistence type="predicted"/>
<organism evidence="2 3">
    <name type="scientific">Pyrus ussuriensis x Pyrus communis</name>
    <dbReference type="NCBI Taxonomy" id="2448454"/>
    <lineage>
        <taxon>Eukaryota</taxon>
        <taxon>Viridiplantae</taxon>
        <taxon>Streptophyta</taxon>
        <taxon>Embryophyta</taxon>
        <taxon>Tracheophyta</taxon>
        <taxon>Spermatophyta</taxon>
        <taxon>Magnoliopsida</taxon>
        <taxon>eudicotyledons</taxon>
        <taxon>Gunneridae</taxon>
        <taxon>Pentapetalae</taxon>
        <taxon>rosids</taxon>
        <taxon>fabids</taxon>
        <taxon>Rosales</taxon>
        <taxon>Rosaceae</taxon>
        <taxon>Amygdaloideae</taxon>
        <taxon>Maleae</taxon>
        <taxon>Pyrus</taxon>
    </lineage>
</organism>
<evidence type="ECO:0000313" key="2">
    <source>
        <dbReference type="EMBL" id="KAB2631278.1"/>
    </source>
</evidence>
<dbReference type="AlphaFoldDB" id="A0A5N5HUR5"/>
<feature type="region of interest" description="Disordered" evidence="1">
    <location>
        <begin position="165"/>
        <end position="196"/>
    </location>
</feature>
<comment type="caution">
    <text evidence="2">The sequence shown here is derived from an EMBL/GenBank/DDBJ whole genome shotgun (WGS) entry which is preliminary data.</text>
</comment>
<name>A0A5N5HUR5_9ROSA</name>